<name>A0A069S4L1_PHOVU</name>
<reference evidence="1 2" key="1">
    <citation type="submission" date="2014-04" db="EMBL/GenBank/DDBJ databases">
        <authorList>
            <person name="Sears C."/>
            <person name="Carroll K."/>
            <person name="Sack B.R."/>
            <person name="Qadri F."/>
            <person name="Myers L.L."/>
            <person name="Chung G.-T."/>
            <person name="Escheverria P."/>
            <person name="Fraser C.M."/>
            <person name="Sadzewicz L."/>
            <person name="Shefchek K.A."/>
            <person name="Tallon L."/>
            <person name="Das S.P."/>
            <person name="Daugherty S."/>
            <person name="Mongodin E.F."/>
        </authorList>
    </citation>
    <scope>NUCLEOTIDE SEQUENCE [LARGE SCALE GENOMIC DNA]</scope>
    <source>
        <strain evidence="1 2">3975 RP4</strain>
    </source>
</reference>
<accession>A0A069S4L1</accession>
<dbReference type="Proteomes" id="UP000027661">
    <property type="component" value="Unassembled WGS sequence"/>
</dbReference>
<comment type="caution">
    <text evidence="1">The sequence shown here is derived from an EMBL/GenBank/DDBJ whole genome shotgun (WGS) entry which is preliminary data.</text>
</comment>
<feature type="non-terminal residue" evidence="1">
    <location>
        <position position="1"/>
    </location>
</feature>
<sequence>ETMRDVKMRAFGKHLALMGVKKLHTRYGDQYLLNRL</sequence>
<gene>
    <name evidence="1" type="ORF">M099_4370</name>
</gene>
<organism evidence="1 2">
    <name type="scientific">Phocaeicola vulgatus str. 3975 RP4</name>
    <dbReference type="NCBI Taxonomy" id="1339352"/>
    <lineage>
        <taxon>Bacteria</taxon>
        <taxon>Pseudomonadati</taxon>
        <taxon>Bacteroidota</taxon>
        <taxon>Bacteroidia</taxon>
        <taxon>Bacteroidales</taxon>
        <taxon>Bacteroidaceae</taxon>
        <taxon>Phocaeicola</taxon>
    </lineage>
</organism>
<proteinExistence type="predicted"/>
<evidence type="ECO:0000313" key="2">
    <source>
        <dbReference type="Proteomes" id="UP000027661"/>
    </source>
</evidence>
<evidence type="ECO:0000313" key="1">
    <source>
        <dbReference type="EMBL" id="KDS44071.1"/>
    </source>
</evidence>
<protein>
    <submittedName>
        <fullName evidence="1">Uncharacterized protein</fullName>
    </submittedName>
</protein>
<dbReference type="EMBL" id="JNHM01000167">
    <property type="protein sequence ID" value="KDS44071.1"/>
    <property type="molecule type" value="Genomic_DNA"/>
</dbReference>
<dbReference type="AlphaFoldDB" id="A0A069S4L1"/>
<dbReference type="RefSeq" id="WP_155268264.1">
    <property type="nucleotide sequence ID" value="NZ_JNHM01000167.1"/>
</dbReference>